<dbReference type="RefSeq" id="WP_107569825.1">
    <property type="nucleotide sequence ID" value="NZ_PYYB01000002.1"/>
</dbReference>
<keyword evidence="1" id="KW-0472">Membrane</keyword>
<dbReference type="Pfam" id="PF00174">
    <property type="entry name" value="Oxidored_molyb"/>
    <property type="match status" value="1"/>
</dbReference>
<dbReference type="EMBL" id="PYYB01000002">
    <property type="protein sequence ID" value="PTL56106.1"/>
    <property type="molecule type" value="Genomic_DNA"/>
</dbReference>
<evidence type="ECO:0000313" key="3">
    <source>
        <dbReference type="EMBL" id="PTL56106.1"/>
    </source>
</evidence>
<dbReference type="AlphaFoldDB" id="A0A2T4UE92"/>
<evidence type="ECO:0000259" key="2">
    <source>
        <dbReference type="Pfam" id="PF00174"/>
    </source>
</evidence>
<dbReference type="InterPro" id="IPR036374">
    <property type="entry name" value="OxRdtase_Mopterin-bd_sf"/>
</dbReference>
<feature type="transmembrane region" description="Helical" evidence="1">
    <location>
        <begin position="91"/>
        <end position="119"/>
    </location>
</feature>
<feature type="domain" description="Oxidoreductase molybdopterin-binding" evidence="2">
    <location>
        <begin position="280"/>
        <end position="413"/>
    </location>
</feature>
<dbReference type="PANTHER" id="PTHR43032">
    <property type="entry name" value="PROTEIN-METHIONINE-SULFOXIDE REDUCTASE"/>
    <property type="match status" value="1"/>
</dbReference>
<dbReference type="Proteomes" id="UP000240739">
    <property type="component" value="Unassembled WGS sequence"/>
</dbReference>
<name>A0A2T4UE92_9ACTN</name>
<feature type="transmembrane region" description="Helical" evidence="1">
    <location>
        <begin position="49"/>
        <end position="71"/>
    </location>
</feature>
<dbReference type="PANTHER" id="PTHR43032:SF2">
    <property type="entry name" value="BLL0505 PROTEIN"/>
    <property type="match status" value="1"/>
</dbReference>
<organism evidence="3 4">
    <name type="scientific">Paraconexibacter algicola</name>
    <dbReference type="NCBI Taxonomy" id="2133960"/>
    <lineage>
        <taxon>Bacteria</taxon>
        <taxon>Bacillati</taxon>
        <taxon>Actinomycetota</taxon>
        <taxon>Thermoleophilia</taxon>
        <taxon>Solirubrobacterales</taxon>
        <taxon>Paraconexibacteraceae</taxon>
        <taxon>Paraconexibacter</taxon>
    </lineage>
</organism>
<dbReference type="CDD" id="cd00321">
    <property type="entry name" value="SO_family_Moco"/>
    <property type="match status" value="1"/>
</dbReference>
<dbReference type="SUPFAM" id="SSF56524">
    <property type="entry name" value="Oxidoreductase molybdopterin-binding domain"/>
    <property type="match status" value="1"/>
</dbReference>
<proteinExistence type="predicted"/>
<accession>A0A2T4UE92</accession>
<dbReference type="InterPro" id="IPR000572">
    <property type="entry name" value="OxRdtase_Mopterin-bd_dom"/>
</dbReference>
<keyword evidence="1" id="KW-0812">Transmembrane</keyword>
<keyword evidence="1" id="KW-1133">Transmembrane helix</keyword>
<protein>
    <submittedName>
        <fullName evidence="3">Molybdopterin-binding protein</fullName>
    </submittedName>
</protein>
<feature type="transmembrane region" description="Helical" evidence="1">
    <location>
        <begin position="140"/>
        <end position="162"/>
    </location>
</feature>
<dbReference type="OrthoDB" id="5241952at2"/>
<evidence type="ECO:0000256" key="1">
    <source>
        <dbReference type="SAM" id="Phobius"/>
    </source>
</evidence>
<reference evidence="3 4" key="1">
    <citation type="submission" date="2018-03" db="EMBL/GenBank/DDBJ databases">
        <title>Aquarubrobacter algicola gen. nov., sp. nov., a novel actinobacterium isolated from shallow eutrophic lake during the end of cyanobacterial harmful algal blooms.</title>
        <authorList>
            <person name="Chun S.J."/>
        </authorList>
    </citation>
    <scope>NUCLEOTIDE SEQUENCE [LARGE SCALE GENOMIC DNA]</scope>
    <source>
        <strain evidence="3 4">Seoho-28</strain>
    </source>
</reference>
<keyword evidence="4" id="KW-1185">Reference proteome</keyword>
<comment type="caution">
    <text evidence="3">The sequence shown here is derived from an EMBL/GenBank/DDBJ whole genome shotgun (WGS) entry which is preliminary data.</text>
</comment>
<gene>
    <name evidence="3" type="ORF">C7Y72_14010</name>
</gene>
<evidence type="ECO:0000313" key="4">
    <source>
        <dbReference type="Proteomes" id="UP000240739"/>
    </source>
</evidence>
<feature type="transmembrane region" description="Helical" evidence="1">
    <location>
        <begin position="174"/>
        <end position="194"/>
    </location>
</feature>
<sequence>MVRRPRPSLSEKLLAGRSVGDAIDEELGHLRAGPFDEDAFPSRLHDERVAALLGIALGVAFATCFLTGLYSHFAQTPLSIGFLSMPASPAWLYRVTQGLHVASGTAAIPLLLVKLWVVYPQLFAWPPVRDLPHALTRLSLAPLIAGSIFLLFTGLLNTARWYPWEFGFRETHYWVAWVTVGSLLVHVGAQLVVLRRTVGPTARRRLAAEAPEPPGDGLSRRGLLTATAAAVGAVTLATVGQTVRPLKDLAVLAPRLPDVGPQGLPVNRSAAGAGVLDLIRDPEYRLTVTGAVERELSLTLAELQALPQHDADLAITCVEGWSAGARWSGVRVRELLELAGASPDAEVRVRSLQQRGSFRSSELNVPHAQHPDTLLALRIDGEELHPDHGFPCRLISPNRPGVQQTKWVTRLEVL</sequence>
<dbReference type="Gene3D" id="3.90.420.10">
    <property type="entry name" value="Oxidoreductase, molybdopterin-binding domain"/>
    <property type="match status" value="1"/>
</dbReference>